<dbReference type="PANTHER" id="PTHR47332:SF4">
    <property type="entry name" value="SET DOMAIN-CONTAINING PROTEIN 5"/>
    <property type="match status" value="1"/>
</dbReference>
<comment type="caution">
    <text evidence="2">The sequence shown here is derived from an EMBL/GenBank/DDBJ whole genome shotgun (WGS) entry which is preliminary data.</text>
</comment>
<dbReference type="InterPro" id="IPR001214">
    <property type="entry name" value="SET_dom"/>
</dbReference>
<evidence type="ECO:0000259" key="1">
    <source>
        <dbReference type="PROSITE" id="PS50280"/>
    </source>
</evidence>
<keyword evidence="3" id="KW-1185">Reference proteome</keyword>
<dbReference type="SUPFAM" id="SSF82199">
    <property type="entry name" value="SET domain"/>
    <property type="match status" value="1"/>
</dbReference>
<sequence>MSTGYKHPYLSIPLPEGVPFELKKAGPRKGWGAYATKPIRKGDLIVQELPMFLTEQLTEASAEAQILTASRDMSLSKKRLAILARDNGGAEFDSIVPFFLQNSFSVGEERIGFYLIQSRFNHSCQPNSSVPTAEDNNDLYLKRYALEDIKVGEEITFCYQPGFNSKTRLERQKLLTFECLCKCCTRGKSAQQLSDLRRTFIKALDYLAFGAFPDGTKDRSDRPLICDPALKRACESQDLPISNKFVYHILYMCLAEQEKLMSNTMLERISPKIDTLARIFETESNIIVSELALSQTTWLKKLDVALTILGEPDEADEEYNVEVRRILDDRRGQNMNRSIY</sequence>
<dbReference type="InterPro" id="IPR046341">
    <property type="entry name" value="SET_dom_sf"/>
</dbReference>
<name>A0A9W8WI86_9HYPO</name>
<dbReference type="Gene3D" id="2.170.270.10">
    <property type="entry name" value="SET domain"/>
    <property type="match status" value="1"/>
</dbReference>
<gene>
    <name evidence="2" type="ORF">N0V84_003174</name>
</gene>
<accession>A0A9W8WI86</accession>
<dbReference type="SMART" id="SM00317">
    <property type="entry name" value="SET"/>
    <property type="match status" value="1"/>
</dbReference>
<organism evidence="2 3">
    <name type="scientific">Fusarium piperis</name>
    <dbReference type="NCBI Taxonomy" id="1435070"/>
    <lineage>
        <taxon>Eukaryota</taxon>
        <taxon>Fungi</taxon>
        <taxon>Dikarya</taxon>
        <taxon>Ascomycota</taxon>
        <taxon>Pezizomycotina</taxon>
        <taxon>Sordariomycetes</taxon>
        <taxon>Hypocreomycetidae</taxon>
        <taxon>Hypocreales</taxon>
        <taxon>Nectriaceae</taxon>
        <taxon>Fusarium</taxon>
        <taxon>Fusarium solani species complex</taxon>
    </lineage>
</organism>
<protein>
    <recommendedName>
        <fullName evidence="1">SET domain-containing protein</fullName>
    </recommendedName>
</protein>
<dbReference type="InterPro" id="IPR053185">
    <property type="entry name" value="SET_domain_protein"/>
</dbReference>
<reference evidence="2" key="1">
    <citation type="submission" date="2022-10" db="EMBL/GenBank/DDBJ databases">
        <title>Tapping the CABI collections for fungal endophytes: first genome assemblies for Collariella, Neodidymelliopsis, Ascochyta clinopodiicola, Didymella pomorum, Didymosphaeria variabile, Neocosmospora piperis and Neocucurbitaria cava.</title>
        <authorList>
            <person name="Hill R."/>
        </authorList>
    </citation>
    <scope>NUCLEOTIDE SEQUENCE</scope>
    <source>
        <strain evidence="2">IMI 366586</strain>
    </source>
</reference>
<evidence type="ECO:0000313" key="2">
    <source>
        <dbReference type="EMBL" id="KAJ4326308.1"/>
    </source>
</evidence>
<dbReference type="Pfam" id="PF00856">
    <property type="entry name" value="SET"/>
    <property type="match status" value="1"/>
</dbReference>
<dbReference type="OrthoDB" id="438641at2759"/>
<feature type="domain" description="SET" evidence="1">
    <location>
        <begin position="18"/>
        <end position="160"/>
    </location>
</feature>
<dbReference type="PANTHER" id="PTHR47332">
    <property type="entry name" value="SET DOMAIN-CONTAINING PROTEIN 5"/>
    <property type="match status" value="1"/>
</dbReference>
<proteinExistence type="predicted"/>
<dbReference type="EMBL" id="JAPEUR010000043">
    <property type="protein sequence ID" value="KAJ4326308.1"/>
    <property type="molecule type" value="Genomic_DNA"/>
</dbReference>
<dbReference type="Proteomes" id="UP001140502">
    <property type="component" value="Unassembled WGS sequence"/>
</dbReference>
<dbReference type="AlphaFoldDB" id="A0A9W8WI86"/>
<evidence type="ECO:0000313" key="3">
    <source>
        <dbReference type="Proteomes" id="UP001140502"/>
    </source>
</evidence>
<dbReference type="PROSITE" id="PS50280">
    <property type="entry name" value="SET"/>
    <property type="match status" value="1"/>
</dbReference>
<dbReference type="CDD" id="cd20071">
    <property type="entry name" value="SET_SMYD"/>
    <property type="match status" value="1"/>
</dbReference>